<dbReference type="PANTHER" id="PTHR23315:SF7">
    <property type="entry name" value="U-BOX DOMAIN-CONTAINING PROTEIN 4"/>
    <property type="match status" value="1"/>
</dbReference>
<dbReference type="Gene3D" id="1.25.10.10">
    <property type="entry name" value="Leucine-rich Repeat Variant"/>
    <property type="match status" value="5"/>
</dbReference>
<evidence type="ECO:0000256" key="2">
    <source>
        <dbReference type="SAM" id="MobiDB-lite"/>
    </source>
</evidence>
<dbReference type="InterPro" id="IPR011989">
    <property type="entry name" value="ARM-like"/>
</dbReference>
<gene>
    <name evidence="3" type="ORF">QBZ16_000766</name>
</gene>
<organism evidence="3 4">
    <name type="scientific">Prototheca wickerhamii</name>
    <dbReference type="NCBI Taxonomy" id="3111"/>
    <lineage>
        <taxon>Eukaryota</taxon>
        <taxon>Viridiplantae</taxon>
        <taxon>Chlorophyta</taxon>
        <taxon>core chlorophytes</taxon>
        <taxon>Trebouxiophyceae</taxon>
        <taxon>Chlorellales</taxon>
        <taxon>Chlorellaceae</taxon>
        <taxon>Prototheca</taxon>
    </lineage>
</organism>
<protein>
    <submittedName>
        <fullName evidence="3">Uncharacterized protein</fullName>
    </submittedName>
</protein>
<dbReference type="SUPFAM" id="SSF48371">
    <property type="entry name" value="ARM repeat"/>
    <property type="match status" value="2"/>
</dbReference>
<dbReference type="AlphaFoldDB" id="A0AAD9MK45"/>
<name>A0AAD9MK45_PROWI</name>
<feature type="compositionally biased region" description="Basic residues" evidence="2">
    <location>
        <begin position="803"/>
        <end position="818"/>
    </location>
</feature>
<accession>A0AAD9MK45</accession>
<keyword evidence="1" id="KW-0833">Ubl conjugation pathway</keyword>
<proteinExistence type="predicted"/>
<feature type="compositionally biased region" description="Polar residues" evidence="2">
    <location>
        <begin position="956"/>
        <end position="968"/>
    </location>
</feature>
<feature type="region of interest" description="Disordered" evidence="2">
    <location>
        <begin position="762"/>
        <end position="825"/>
    </location>
</feature>
<feature type="region of interest" description="Disordered" evidence="2">
    <location>
        <begin position="173"/>
        <end position="249"/>
    </location>
</feature>
<feature type="region of interest" description="Disordered" evidence="2">
    <location>
        <begin position="292"/>
        <end position="311"/>
    </location>
</feature>
<feature type="compositionally biased region" description="Low complexity" evidence="2">
    <location>
        <begin position="789"/>
        <end position="802"/>
    </location>
</feature>
<evidence type="ECO:0000256" key="1">
    <source>
        <dbReference type="ARBA" id="ARBA00022786"/>
    </source>
</evidence>
<dbReference type="InterPro" id="IPR016024">
    <property type="entry name" value="ARM-type_fold"/>
</dbReference>
<dbReference type="Proteomes" id="UP001255856">
    <property type="component" value="Unassembled WGS sequence"/>
</dbReference>
<reference evidence="3" key="1">
    <citation type="submission" date="2021-01" db="EMBL/GenBank/DDBJ databases">
        <authorList>
            <person name="Eckstrom K.M.E."/>
        </authorList>
    </citation>
    <scope>NUCLEOTIDE SEQUENCE</scope>
    <source>
        <strain evidence="3">UVCC 0001</strain>
    </source>
</reference>
<evidence type="ECO:0000313" key="3">
    <source>
        <dbReference type="EMBL" id="KAK2080912.1"/>
    </source>
</evidence>
<dbReference type="EMBL" id="JASFZW010000001">
    <property type="protein sequence ID" value="KAK2080912.1"/>
    <property type="molecule type" value="Genomic_DNA"/>
</dbReference>
<comment type="caution">
    <text evidence="3">The sequence shown here is derived from an EMBL/GenBank/DDBJ whole genome shotgun (WGS) entry which is preliminary data.</text>
</comment>
<feature type="region of interest" description="Disordered" evidence="2">
    <location>
        <begin position="938"/>
        <end position="974"/>
    </location>
</feature>
<evidence type="ECO:0000313" key="4">
    <source>
        <dbReference type="Proteomes" id="UP001255856"/>
    </source>
</evidence>
<dbReference type="PANTHER" id="PTHR23315">
    <property type="entry name" value="U BOX DOMAIN-CONTAINING"/>
    <property type="match status" value="1"/>
</dbReference>
<sequence length="1190" mass="119603">MVLDVVVRARFEEIGYRYDAPWAGLQEALSGVKDAVDSTNRLGVLLSLLVTETTAQRLRCALAELGSAVRDLGAPPGRGWMAAQGFAPRPGTDQLTWQLLRQLTLAAVGRGDREVLVNGLREALAVTGLAPAEAASWGRARALAAGDPILAFFCMQVAAALRAAIDGQWRWMTEEEEEEGESRTPLDASVDGERDAGSASERSTAATPDLPAESVTRRRASTEDVLAGGGEAPAKVDGIPEVSGDSGTAMSETVGTDATAHPAIVSDDLVLEQRKPSLLGQVASWFGRVDPDPDASASTRDPASAALAWPRGLDPGPLDPADAGALVAALGSERRVFRQWVAATVLEREAERGGEPARASLVSLGLIPATLRALRASNDSSLRGALAGVLRQLARDGAGATRHRGAGRHRAAGQPAAVRQLARAPGGPRALSNVVVSSARNKREAAQFGAIHALTRMAEGDGALGREAAAATLGNLAASCDETTALMAEAGAVAALSALLDPRRNTLACAKALLLREGAVPRLVRLLEPRAAKAGGACSGRASSPGALAISSGIGSAAAARQAAASALSNLACNHEAAQLEILSAGAVPRLVAIACAALAEPRCEGPAAPLSPRALLQQPELARERLPAAEAALWALSNLCGGAPARKAVAAENGLLMPCVVAAAGADAPAGLRYAAVRLLKAIALARDCTPVWRHEALAAGVVPALVGLLRPARSAPEPGAAKAASAVLAALAARSTTARREIVAGAGEAVDGLARALADSARRDGHARARRRRPRGRRGPGGRGLDRAGALPGHALPRARAAGRRGGHLARARGARPRGEPTSDRVAAEAALAAGAAPELVAALLSPRAPVAEAAAATLGALCQAGRGRARRAALEAGALPALLDLLEQALLLPPAPPGEDVAAPAASAECAGPADSLEMAASMSLATGVDKSAASADEPVSAGDPAVAPFLPSVTTSHPSTTGSAPPQEVIGRGVSSTASVFAEPLQVAAVAALGALASEGTAADLEPSAGRAAELLATVVERGGPDSARACAAARALSDLACCGDGVRRAVAAGPAPAALVGILRGVAGDARAAAALALWDVCYDCPRGCEAVLKADGVPLLVQLLHLGDAEAKEAGAACLGEVAGLGPAGANAAPEQLAVVAMGRANREEAAGSPTAVRSPRRALVAARESDGGLLASLAATEVL</sequence>
<keyword evidence="4" id="KW-1185">Reference proteome</keyword>
<feature type="compositionally biased region" description="Basic residues" evidence="2">
    <location>
        <begin position="770"/>
        <end position="782"/>
    </location>
</feature>
<dbReference type="SMART" id="SM00185">
    <property type="entry name" value="ARM"/>
    <property type="match status" value="7"/>
</dbReference>
<dbReference type="InterPro" id="IPR000225">
    <property type="entry name" value="Armadillo"/>
</dbReference>